<feature type="domain" description="Heterokaryon incompatibility" evidence="2">
    <location>
        <begin position="252"/>
        <end position="462"/>
    </location>
</feature>
<evidence type="ECO:0000313" key="3">
    <source>
        <dbReference type="EMBL" id="KLU89562.1"/>
    </source>
</evidence>
<dbReference type="EMBL" id="ADBL01002062">
    <property type="status" value="NOT_ANNOTATED_CDS"/>
    <property type="molecule type" value="Genomic_DNA"/>
</dbReference>
<gene>
    <name evidence="3" type="ORF">MAPG_08533</name>
</gene>
<dbReference type="Proteomes" id="UP000011715">
    <property type="component" value="Unassembled WGS sequence"/>
</dbReference>
<dbReference type="PANTHER" id="PTHR24148">
    <property type="entry name" value="ANKYRIN REPEAT DOMAIN-CONTAINING PROTEIN 39 HOMOLOG-RELATED"/>
    <property type="match status" value="1"/>
</dbReference>
<keyword evidence="5" id="KW-1185">Reference proteome</keyword>
<dbReference type="InterPro" id="IPR010730">
    <property type="entry name" value="HET"/>
</dbReference>
<accession>A0A0C4E7L8</accession>
<dbReference type="InterPro" id="IPR052895">
    <property type="entry name" value="HetReg/Transcr_Mod"/>
</dbReference>
<dbReference type="EnsemblFungi" id="MAPG_08533T0">
    <property type="protein sequence ID" value="MAPG_08533T0"/>
    <property type="gene ID" value="MAPG_08533"/>
</dbReference>
<protein>
    <recommendedName>
        <fullName evidence="2">Heterokaryon incompatibility domain-containing protein</fullName>
    </recommendedName>
</protein>
<dbReference type="STRING" id="644358.A0A0C4E7L8"/>
<reference evidence="4" key="5">
    <citation type="submission" date="2015-06" db="UniProtKB">
        <authorList>
            <consortium name="EnsemblFungi"/>
        </authorList>
    </citation>
    <scope>IDENTIFICATION</scope>
    <source>
        <strain evidence="4">ATCC 64411</strain>
    </source>
</reference>
<evidence type="ECO:0000259" key="2">
    <source>
        <dbReference type="Pfam" id="PF06985"/>
    </source>
</evidence>
<dbReference type="Pfam" id="PF06985">
    <property type="entry name" value="HET"/>
    <property type="match status" value="1"/>
</dbReference>
<evidence type="ECO:0000256" key="1">
    <source>
        <dbReference type="SAM" id="MobiDB-lite"/>
    </source>
</evidence>
<dbReference type="OrthoDB" id="2157530at2759"/>
<reference evidence="3" key="2">
    <citation type="submission" date="2010-05" db="EMBL/GenBank/DDBJ databases">
        <title>The Genome Sequence of Magnaporthe poae strain ATCC 64411.</title>
        <authorList>
            <consortium name="The Broad Institute Genome Sequencing Platform"/>
            <consortium name="Broad Institute Genome Sequencing Center for Infectious Disease"/>
            <person name="Ma L.-J."/>
            <person name="Dead R."/>
            <person name="Young S."/>
            <person name="Zeng Q."/>
            <person name="Koehrsen M."/>
            <person name="Alvarado L."/>
            <person name="Berlin A."/>
            <person name="Chapman S.B."/>
            <person name="Chen Z."/>
            <person name="Freedman E."/>
            <person name="Gellesch M."/>
            <person name="Goldberg J."/>
            <person name="Griggs A."/>
            <person name="Gujja S."/>
            <person name="Heilman E.R."/>
            <person name="Heiman D."/>
            <person name="Hepburn T."/>
            <person name="Howarth C."/>
            <person name="Jen D."/>
            <person name="Larson L."/>
            <person name="Mehta T."/>
            <person name="Neiman D."/>
            <person name="Pearson M."/>
            <person name="Roberts A."/>
            <person name="Saif S."/>
            <person name="Shea T."/>
            <person name="Shenoy N."/>
            <person name="Sisk P."/>
            <person name="Stolte C."/>
            <person name="Sykes S."/>
            <person name="Walk T."/>
            <person name="White J."/>
            <person name="Yandava C."/>
            <person name="Haas B."/>
            <person name="Nusbaum C."/>
            <person name="Birren B."/>
        </authorList>
    </citation>
    <scope>NUCLEOTIDE SEQUENCE</scope>
    <source>
        <strain evidence="3">ATCC 64411</strain>
    </source>
</reference>
<feature type="region of interest" description="Disordered" evidence="1">
    <location>
        <begin position="824"/>
        <end position="844"/>
    </location>
</feature>
<name>A0A0C4E7L8_MAGP6</name>
<sequence>MILSRFFHTTSIFSIYHPDISFPFGLAEAKAPSTHSKISGSTYAYTMRPADYTLSFLDHIGLFPSDQMVEEAWQDRVFPLAALDDYKENWQRVFDPCGLFVHSSGLRCRVEPKPHHLNNCKVNIRAHDGTSRPATIPYEAIVFAKVMHARHRPAIASMPPGYSFPIVEHRLFVDVLVGRLPVRWREVIVHCSLHLYNDKSGPSTPLSVDIGTHQPLSQPSNIRLLKLLPAENHASMLQCTLAESVCSPDAQYEALSYVWGKQSPDTMQAIQLNGLPFNVGKNLEEALRQLRPRVGLPRILWIDAVCIDQTNTQERNQQVAQMDNVYRNAARVTVWLGPETDMSSGFFQMSPETSDDQLFGNSPVKRKEQPSEKPRLKHKEQSFREYFLEHKDRPLEEFILEHYDMFLEFPFVHSRPGVPERIDDQLLKEMPHPIPPACTSTVKCCLEVLTRPWWKRVWVLQELVLASNVTIRCGSGSMGWTFLQAMLFLFTRRRSNDPNFFIASNDLSLRPAEWELQSKLSMEIQKVFPFFFLQKNSVLASRIRPVSMATLVTLTNDFEATDPRDKVFALVGLLPTDSQERAIFTPDYTTNVRRLCIRAARHWLESTRTLQAISSWETAPKDSEVHDAQRPTFPSWVPDLIRPQIWNFSSILISDFLPYKLVYEYLVEKKAREQPQPPDSGAEKQGAAATDAEFSRLQLYNASLHRQSPYPLEFTAYDEVFLPRGVTVDSIVEIGPMLDTPQARNGRSLFHGGDFEADRATFIVSELKKIIQRWKSVACLSRQGSYPFAGQSRHEAFWRTIFLDRYRSGGGMGEPLNLTRIEKSKNGNASDHQPGGPQFRGMFPPANPKEEEVMLRILVFDTMELGEPVKVNLFSLFMRMFRTSKGYIGIGHPCAMVGDEVVVLLGSPVPLILREQFPLGHAVVGQRHACAVSNAMCTASWMVK</sequence>
<dbReference type="VEuPathDB" id="FungiDB:MAPG_08533"/>
<evidence type="ECO:0000313" key="4">
    <source>
        <dbReference type="EnsemblFungi" id="MAPG_08533T0"/>
    </source>
</evidence>
<evidence type="ECO:0000313" key="5">
    <source>
        <dbReference type="Proteomes" id="UP000011715"/>
    </source>
</evidence>
<dbReference type="AlphaFoldDB" id="A0A0C4E7L8"/>
<organism evidence="4 5">
    <name type="scientific">Magnaporthiopsis poae (strain ATCC 64411 / 73-15)</name>
    <name type="common">Kentucky bluegrass fungus</name>
    <name type="synonym">Magnaporthe poae</name>
    <dbReference type="NCBI Taxonomy" id="644358"/>
    <lineage>
        <taxon>Eukaryota</taxon>
        <taxon>Fungi</taxon>
        <taxon>Dikarya</taxon>
        <taxon>Ascomycota</taxon>
        <taxon>Pezizomycotina</taxon>
        <taxon>Sordariomycetes</taxon>
        <taxon>Sordariomycetidae</taxon>
        <taxon>Magnaporthales</taxon>
        <taxon>Magnaporthaceae</taxon>
        <taxon>Magnaporthiopsis</taxon>
    </lineage>
</organism>
<dbReference type="PANTHER" id="PTHR24148:SF82">
    <property type="entry name" value="HETEROKARYON INCOMPATIBILITY DOMAIN-CONTAINING PROTEIN"/>
    <property type="match status" value="1"/>
</dbReference>
<dbReference type="EMBL" id="GL876973">
    <property type="protein sequence ID" value="KLU89562.1"/>
    <property type="molecule type" value="Genomic_DNA"/>
</dbReference>
<reference evidence="3" key="3">
    <citation type="submission" date="2011-03" db="EMBL/GenBank/DDBJ databases">
        <title>Annotation of Magnaporthe poae ATCC 64411.</title>
        <authorList>
            <person name="Ma L.-J."/>
            <person name="Dead R."/>
            <person name="Young S.K."/>
            <person name="Zeng Q."/>
            <person name="Gargeya S."/>
            <person name="Fitzgerald M."/>
            <person name="Haas B."/>
            <person name="Abouelleil A."/>
            <person name="Alvarado L."/>
            <person name="Arachchi H.M."/>
            <person name="Berlin A."/>
            <person name="Brown A."/>
            <person name="Chapman S.B."/>
            <person name="Chen Z."/>
            <person name="Dunbar C."/>
            <person name="Freedman E."/>
            <person name="Gearin G."/>
            <person name="Gellesch M."/>
            <person name="Goldberg J."/>
            <person name="Griggs A."/>
            <person name="Gujja S."/>
            <person name="Heiman D."/>
            <person name="Howarth C."/>
            <person name="Larson L."/>
            <person name="Lui A."/>
            <person name="MacDonald P.J.P."/>
            <person name="Mehta T."/>
            <person name="Montmayeur A."/>
            <person name="Murphy C."/>
            <person name="Neiman D."/>
            <person name="Pearson M."/>
            <person name="Priest M."/>
            <person name="Roberts A."/>
            <person name="Saif S."/>
            <person name="Shea T."/>
            <person name="Shenoy N."/>
            <person name="Sisk P."/>
            <person name="Stolte C."/>
            <person name="Sykes S."/>
            <person name="Yandava C."/>
            <person name="Wortman J."/>
            <person name="Nusbaum C."/>
            <person name="Birren B."/>
        </authorList>
    </citation>
    <scope>NUCLEOTIDE SEQUENCE</scope>
    <source>
        <strain evidence="3">ATCC 64411</strain>
    </source>
</reference>
<reference evidence="5" key="1">
    <citation type="submission" date="2010-05" db="EMBL/GenBank/DDBJ databases">
        <title>The genome sequence of Magnaporthe poae strain ATCC 64411.</title>
        <authorList>
            <person name="Ma L.-J."/>
            <person name="Dead R."/>
            <person name="Young S."/>
            <person name="Zeng Q."/>
            <person name="Koehrsen M."/>
            <person name="Alvarado L."/>
            <person name="Berlin A."/>
            <person name="Chapman S.B."/>
            <person name="Chen Z."/>
            <person name="Freedman E."/>
            <person name="Gellesch M."/>
            <person name="Goldberg J."/>
            <person name="Griggs A."/>
            <person name="Gujja S."/>
            <person name="Heilman E.R."/>
            <person name="Heiman D."/>
            <person name="Hepburn T."/>
            <person name="Howarth C."/>
            <person name="Jen D."/>
            <person name="Larson L."/>
            <person name="Mehta T."/>
            <person name="Neiman D."/>
            <person name="Pearson M."/>
            <person name="Roberts A."/>
            <person name="Saif S."/>
            <person name="Shea T."/>
            <person name="Shenoy N."/>
            <person name="Sisk P."/>
            <person name="Stolte C."/>
            <person name="Sykes S."/>
            <person name="Walk T."/>
            <person name="White J."/>
            <person name="Yandava C."/>
            <person name="Haas B."/>
            <person name="Nusbaum C."/>
            <person name="Birren B."/>
        </authorList>
    </citation>
    <scope>NUCLEOTIDE SEQUENCE [LARGE SCALE GENOMIC DNA]</scope>
    <source>
        <strain evidence="5">ATCC 64411 / 73-15</strain>
    </source>
</reference>
<feature type="compositionally biased region" description="Basic and acidic residues" evidence="1">
    <location>
        <begin position="365"/>
        <end position="375"/>
    </location>
</feature>
<dbReference type="eggNOG" id="ENOG502RS70">
    <property type="taxonomic scope" value="Eukaryota"/>
</dbReference>
<feature type="region of interest" description="Disordered" evidence="1">
    <location>
        <begin position="350"/>
        <end position="375"/>
    </location>
</feature>
<reference evidence="4" key="4">
    <citation type="journal article" date="2015" name="G3 (Bethesda)">
        <title>Genome sequences of three phytopathogenic species of the Magnaporthaceae family of fungi.</title>
        <authorList>
            <person name="Okagaki L.H."/>
            <person name="Nunes C.C."/>
            <person name="Sailsbery J."/>
            <person name="Clay B."/>
            <person name="Brown D."/>
            <person name="John T."/>
            <person name="Oh Y."/>
            <person name="Young N."/>
            <person name="Fitzgerald M."/>
            <person name="Haas B.J."/>
            <person name="Zeng Q."/>
            <person name="Young S."/>
            <person name="Adiconis X."/>
            <person name="Fan L."/>
            <person name="Levin J.Z."/>
            <person name="Mitchell T.K."/>
            <person name="Okubara P.A."/>
            <person name="Farman M.L."/>
            <person name="Kohn L.M."/>
            <person name="Birren B."/>
            <person name="Ma L.-J."/>
            <person name="Dean R.A."/>
        </authorList>
    </citation>
    <scope>NUCLEOTIDE SEQUENCE</scope>
    <source>
        <strain evidence="4">ATCC 64411 / 73-15</strain>
    </source>
</reference>
<proteinExistence type="predicted"/>